<protein>
    <recommendedName>
        <fullName evidence="4">Secreted protein</fullName>
    </recommendedName>
</protein>
<feature type="transmembrane region" description="Helical" evidence="1">
    <location>
        <begin position="46"/>
        <end position="66"/>
    </location>
</feature>
<comment type="caution">
    <text evidence="2">The sequence shown here is derived from an EMBL/GenBank/DDBJ whole genome shotgun (WGS) entry which is preliminary data.</text>
</comment>
<reference evidence="2 3" key="1">
    <citation type="submission" date="2024-01" db="EMBL/GenBank/DDBJ databases">
        <title>A telomere-to-telomere, gap-free genome of sweet tea (Lithocarpus litseifolius).</title>
        <authorList>
            <person name="Zhou J."/>
        </authorList>
    </citation>
    <scope>NUCLEOTIDE SEQUENCE [LARGE SCALE GENOMIC DNA]</scope>
    <source>
        <strain evidence="2">Zhou-2022a</strain>
        <tissue evidence="2">Leaf</tissue>
    </source>
</reference>
<gene>
    <name evidence="2" type="ORF">SO802_023135</name>
</gene>
<keyword evidence="1" id="KW-1133">Transmembrane helix</keyword>
<dbReference type="EMBL" id="JAZDWU010000008">
    <property type="protein sequence ID" value="KAK9993432.1"/>
    <property type="molecule type" value="Genomic_DNA"/>
</dbReference>
<sequence>MCPQKALTWFVCIALSFPFSCWITFHPFCLNYKGKIKEGILNVHRIVVYLWLSLTRCANRVIWSFFPTQHMKRPVPNFEFQLYLTLHWNSILVLTSSQKGKKESILLLFWVLILGHSSLAFSCL</sequence>
<evidence type="ECO:0000313" key="3">
    <source>
        <dbReference type="Proteomes" id="UP001459277"/>
    </source>
</evidence>
<feature type="transmembrane region" description="Helical" evidence="1">
    <location>
        <begin position="104"/>
        <end position="121"/>
    </location>
</feature>
<dbReference type="AlphaFoldDB" id="A0AAW2C5S8"/>
<dbReference type="Proteomes" id="UP001459277">
    <property type="component" value="Unassembled WGS sequence"/>
</dbReference>
<keyword evidence="3" id="KW-1185">Reference proteome</keyword>
<name>A0AAW2C5S8_9ROSI</name>
<organism evidence="2 3">
    <name type="scientific">Lithocarpus litseifolius</name>
    <dbReference type="NCBI Taxonomy" id="425828"/>
    <lineage>
        <taxon>Eukaryota</taxon>
        <taxon>Viridiplantae</taxon>
        <taxon>Streptophyta</taxon>
        <taxon>Embryophyta</taxon>
        <taxon>Tracheophyta</taxon>
        <taxon>Spermatophyta</taxon>
        <taxon>Magnoliopsida</taxon>
        <taxon>eudicotyledons</taxon>
        <taxon>Gunneridae</taxon>
        <taxon>Pentapetalae</taxon>
        <taxon>rosids</taxon>
        <taxon>fabids</taxon>
        <taxon>Fagales</taxon>
        <taxon>Fagaceae</taxon>
        <taxon>Lithocarpus</taxon>
    </lineage>
</organism>
<proteinExistence type="predicted"/>
<keyword evidence="1" id="KW-0812">Transmembrane</keyword>
<accession>A0AAW2C5S8</accession>
<evidence type="ECO:0000256" key="1">
    <source>
        <dbReference type="SAM" id="Phobius"/>
    </source>
</evidence>
<evidence type="ECO:0000313" key="2">
    <source>
        <dbReference type="EMBL" id="KAK9993432.1"/>
    </source>
</evidence>
<keyword evidence="1" id="KW-0472">Membrane</keyword>
<feature type="transmembrane region" description="Helical" evidence="1">
    <location>
        <begin position="6"/>
        <end position="25"/>
    </location>
</feature>
<evidence type="ECO:0008006" key="4">
    <source>
        <dbReference type="Google" id="ProtNLM"/>
    </source>
</evidence>